<evidence type="ECO:0000259" key="3">
    <source>
        <dbReference type="SMART" id="SM00854"/>
    </source>
</evidence>
<proteinExistence type="inferred from homology"/>
<dbReference type="PANTHER" id="PTHR33393:SF12">
    <property type="entry name" value="CAPSULE BIOSYNTHESIS PROTEIN CAPA"/>
    <property type="match status" value="1"/>
</dbReference>
<dbReference type="SUPFAM" id="SSF56300">
    <property type="entry name" value="Metallo-dependent phosphatases"/>
    <property type="match status" value="1"/>
</dbReference>
<evidence type="ECO:0000256" key="1">
    <source>
        <dbReference type="ARBA" id="ARBA00005662"/>
    </source>
</evidence>
<dbReference type="CDD" id="cd07381">
    <property type="entry name" value="MPP_CapA"/>
    <property type="match status" value="1"/>
</dbReference>
<accession>A0A0X8V7M3</accession>
<dbReference type="KEGG" id="cpro:CPRO_00080"/>
<dbReference type="InterPro" id="IPR019079">
    <property type="entry name" value="Capsule_synth_CapA"/>
</dbReference>
<dbReference type="InterPro" id="IPR052169">
    <property type="entry name" value="CW_Biosynth-Accessory"/>
</dbReference>
<name>A0A0X8V7M3_ANAPI</name>
<organism evidence="5 7">
    <name type="scientific">Anaerotignum propionicum DSM 1682</name>
    <dbReference type="NCBI Taxonomy" id="991789"/>
    <lineage>
        <taxon>Bacteria</taxon>
        <taxon>Bacillati</taxon>
        <taxon>Bacillota</taxon>
        <taxon>Clostridia</taxon>
        <taxon>Lachnospirales</taxon>
        <taxon>Anaerotignaceae</taxon>
        <taxon>Anaerotignum</taxon>
    </lineage>
</organism>
<dbReference type="SMART" id="SM00854">
    <property type="entry name" value="PGA_cap"/>
    <property type="match status" value="1"/>
</dbReference>
<evidence type="ECO:0000313" key="7">
    <source>
        <dbReference type="Proteomes" id="UP000184204"/>
    </source>
</evidence>
<dbReference type="EMBL" id="FQUA01000001">
    <property type="protein sequence ID" value="SHE31465.1"/>
    <property type="molecule type" value="Genomic_DNA"/>
</dbReference>
<dbReference type="EMBL" id="CP014223">
    <property type="protein sequence ID" value="AMJ39636.1"/>
    <property type="molecule type" value="Genomic_DNA"/>
</dbReference>
<dbReference type="RefSeq" id="WP_066046486.1">
    <property type="nucleotide sequence ID" value="NZ_CP014223.1"/>
</dbReference>
<keyword evidence="6" id="KW-1185">Reference proteome</keyword>
<reference evidence="4 6" key="1">
    <citation type="journal article" date="2016" name="Genome Announc.">
        <title>Complete Genome Sequence of the Amino Acid-Fermenting Clostridium propionicum X2 (DSM 1682).</title>
        <authorList>
            <person name="Poehlein A."/>
            <person name="Schlien K."/>
            <person name="Chowdhury N.P."/>
            <person name="Gottschalk G."/>
            <person name="Buckel W."/>
            <person name="Daniel R."/>
        </authorList>
    </citation>
    <scope>NUCLEOTIDE SEQUENCE [LARGE SCALE GENOMIC DNA]</scope>
    <source>
        <strain evidence="4 6">X2</strain>
    </source>
</reference>
<dbReference type="Proteomes" id="UP000068026">
    <property type="component" value="Chromosome"/>
</dbReference>
<evidence type="ECO:0000313" key="6">
    <source>
        <dbReference type="Proteomes" id="UP000068026"/>
    </source>
</evidence>
<reference evidence="6" key="2">
    <citation type="submission" date="2016-01" db="EMBL/GenBank/DDBJ databases">
        <authorList>
            <person name="Poehlein A."/>
            <person name="Schlien K."/>
            <person name="Gottschalk G."/>
            <person name="Buckel W."/>
            <person name="Daniel R."/>
        </authorList>
    </citation>
    <scope>NUCLEOTIDE SEQUENCE [LARGE SCALE GENOMIC DNA]</scope>
    <source>
        <strain evidence="6">X2</strain>
    </source>
</reference>
<feature type="signal peptide" evidence="2">
    <location>
        <begin position="1"/>
        <end position="19"/>
    </location>
</feature>
<dbReference type="InterPro" id="IPR029052">
    <property type="entry name" value="Metallo-depent_PP-like"/>
</dbReference>
<dbReference type="Proteomes" id="UP000184204">
    <property type="component" value="Unassembled WGS sequence"/>
</dbReference>
<dbReference type="AlphaFoldDB" id="A0A0X8V7M3"/>
<dbReference type="Pfam" id="PF09587">
    <property type="entry name" value="PGA_cap"/>
    <property type="match status" value="1"/>
</dbReference>
<gene>
    <name evidence="4" type="primary">capA</name>
    <name evidence="4" type="ORF">CPRO_00080</name>
    <name evidence="5" type="ORF">SAMN02745151_00352</name>
</gene>
<evidence type="ECO:0000313" key="4">
    <source>
        <dbReference type="EMBL" id="AMJ39636.1"/>
    </source>
</evidence>
<dbReference type="OrthoDB" id="9810906at2"/>
<evidence type="ECO:0000256" key="2">
    <source>
        <dbReference type="SAM" id="SignalP"/>
    </source>
</evidence>
<dbReference type="PROSITE" id="PS51257">
    <property type="entry name" value="PROKAR_LIPOPROTEIN"/>
    <property type="match status" value="1"/>
</dbReference>
<dbReference type="Gene3D" id="3.60.21.10">
    <property type="match status" value="1"/>
</dbReference>
<evidence type="ECO:0000313" key="5">
    <source>
        <dbReference type="EMBL" id="SHE31465.1"/>
    </source>
</evidence>
<comment type="similarity">
    <text evidence="1">Belongs to the CapA family.</text>
</comment>
<dbReference type="PANTHER" id="PTHR33393">
    <property type="entry name" value="POLYGLUTAMINE SYNTHESIS ACCESSORY PROTEIN RV0574C-RELATED"/>
    <property type="match status" value="1"/>
</dbReference>
<reference evidence="7" key="3">
    <citation type="submission" date="2016-11" db="EMBL/GenBank/DDBJ databases">
        <authorList>
            <person name="Jaros S."/>
            <person name="Januszkiewicz K."/>
            <person name="Wedrychowicz H."/>
        </authorList>
    </citation>
    <scope>NUCLEOTIDE SEQUENCE [LARGE SCALE GENOMIC DNA]</scope>
    <source>
        <strain evidence="7">DSM 1682</strain>
    </source>
</reference>
<feature type="chain" id="PRO_5044547744" evidence="2">
    <location>
        <begin position="20"/>
        <end position="391"/>
    </location>
</feature>
<reference evidence="5" key="4">
    <citation type="submission" date="2016-11" db="EMBL/GenBank/DDBJ databases">
        <authorList>
            <person name="Varghese N."/>
            <person name="Submissions S."/>
        </authorList>
    </citation>
    <scope>NUCLEOTIDE SEQUENCE</scope>
    <source>
        <strain evidence="5">DSM 1682</strain>
    </source>
</reference>
<feature type="domain" description="Capsule synthesis protein CapA" evidence="3">
    <location>
        <begin position="40"/>
        <end position="288"/>
    </location>
</feature>
<protein>
    <submittedName>
        <fullName evidence="4">Capsule biosynthesis protein CapA</fullName>
    </submittedName>
    <submittedName>
        <fullName evidence="5">Poly-gamma-glutamate synthesis protein (Capsule biosynthesis protein)</fullName>
    </submittedName>
</protein>
<keyword evidence="2" id="KW-0732">Signal</keyword>
<sequence length="391" mass="44379">MKKIISLLFICFFFTSCSAEGRQNYSVSTGQALPIVREAKLAVVGDIMVHDYQYQEAYNPSTGSYDFMHNFQDVKKYFDGYDLVLGNLESTFGGTGRSYSSYPCFNTPDAFLDAVKDAGFDILTTANNHCMDTGKAGLIRTLDKLDEVGIAHMGTYRSAEDRDKILYQNVNGINFAFLSYTYGTNGIAVPDAYLVNLIDEDQMVADIKKARERADVVVVMPHMGNEYENYPKEVFQKWADLMFLAGADIILASHPHVLQRMEYRKIDHGDGEHDGFIIYSLGNFISSQTTPPRNASIILHLSVEQVGDAPPNVTKVSFVPVWTQFRNAQDKNHFVVRSVYEMLTLDQNKKDQLIRRKDQKRLAEVHDETASFLLDRKIPISEIQEEYVFEK</sequence>